<dbReference type="EMBL" id="CAAALY010252932">
    <property type="protein sequence ID" value="VEL36696.1"/>
    <property type="molecule type" value="Genomic_DNA"/>
</dbReference>
<dbReference type="AlphaFoldDB" id="A0A448XH66"/>
<dbReference type="OrthoDB" id="18431at2759"/>
<keyword evidence="3" id="KW-1185">Reference proteome</keyword>
<name>A0A448XH66_9PLAT</name>
<protein>
    <recommendedName>
        <fullName evidence="1">Sec7/BIG1-like C-terminal domain-containing protein</fullName>
    </recommendedName>
</protein>
<accession>A0A448XH66</accession>
<proteinExistence type="predicted"/>
<sequence length="101" mass="11061">MSLDLDQTSDMLIILMRDALSYYSSLTADAQRQAWEPCLILLLSRLGQLDTGPLFQKYAGAVYASLCDMMAMTTLSAEAACLLRAFLLRCGAEFSIGLPKS</sequence>
<dbReference type="InterPro" id="IPR046455">
    <property type="entry name" value="Sec7/BIG1-like_C"/>
</dbReference>
<gene>
    <name evidence="2" type="ORF">PXEA_LOCUS30136</name>
</gene>
<evidence type="ECO:0000313" key="2">
    <source>
        <dbReference type="EMBL" id="VEL36696.1"/>
    </source>
</evidence>
<organism evidence="2 3">
    <name type="scientific">Protopolystoma xenopodis</name>
    <dbReference type="NCBI Taxonomy" id="117903"/>
    <lineage>
        <taxon>Eukaryota</taxon>
        <taxon>Metazoa</taxon>
        <taxon>Spiralia</taxon>
        <taxon>Lophotrochozoa</taxon>
        <taxon>Platyhelminthes</taxon>
        <taxon>Monogenea</taxon>
        <taxon>Polyopisthocotylea</taxon>
        <taxon>Polystomatidea</taxon>
        <taxon>Polystomatidae</taxon>
        <taxon>Protopolystoma</taxon>
    </lineage>
</organism>
<comment type="caution">
    <text evidence="2">The sequence shown here is derived from an EMBL/GenBank/DDBJ whole genome shotgun (WGS) entry which is preliminary data.</text>
</comment>
<reference evidence="2" key="1">
    <citation type="submission" date="2018-11" db="EMBL/GenBank/DDBJ databases">
        <authorList>
            <consortium name="Pathogen Informatics"/>
        </authorList>
    </citation>
    <scope>NUCLEOTIDE SEQUENCE</scope>
</reference>
<dbReference type="Pfam" id="PF20252">
    <property type="entry name" value="BIG2_C"/>
    <property type="match status" value="1"/>
</dbReference>
<evidence type="ECO:0000313" key="3">
    <source>
        <dbReference type="Proteomes" id="UP000784294"/>
    </source>
</evidence>
<feature type="domain" description="Sec7/BIG1-like C-terminal" evidence="1">
    <location>
        <begin position="7"/>
        <end position="87"/>
    </location>
</feature>
<dbReference type="Proteomes" id="UP000784294">
    <property type="component" value="Unassembled WGS sequence"/>
</dbReference>
<evidence type="ECO:0000259" key="1">
    <source>
        <dbReference type="Pfam" id="PF20252"/>
    </source>
</evidence>